<keyword evidence="4" id="KW-0378">Hydrolase</keyword>
<sequence>MKVILCLALVAVSYALPSAKYHPLSDEFIDAINSKQSSWTAGRNFHVNTSVEMLRGLVGLKPTPVRTFPVRGHLVSPRETIPDFFDAREQWPDCPSIKEIRDQADCGSCWAFGAVEAMSDRICIHSKGAKKVSVSAEDLLSCCTNCGDGCDGGYLEPSWKYWVKHGITTGGLYGESEGCKAYSLVPCAHHVEDSARPACSGDPGTPACVKQCDDNTRSYESELTFGRADSLYYVPDDAKQIQVEIMTNGPVEAAFMVHEDFLHYKSGVYVNVEGKELGGHAIKILGWGEEEGLPYWLVANSWNSDWGDEGYFKILRGVDHVGIESDVVSALPKLLAVRDNAVL</sequence>
<dbReference type="Gene3D" id="3.90.70.10">
    <property type="entry name" value="Cysteine proteinases"/>
    <property type="match status" value="1"/>
</dbReference>
<keyword evidence="5" id="KW-0788">Thiol protease</keyword>
<evidence type="ECO:0000259" key="9">
    <source>
        <dbReference type="SMART" id="SM00645"/>
    </source>
</evidence>
<proteinExistence type="inferred from homology"/>
<gene>
    <name evidence="10" type="ORF">NQ315_006246</name>
</gene>
<keyword evidence="2" id="KW-0645">Protease</keyword>
<feature type="domain" description="Peptidase C1A papain C-terminal" evidence="9">
    <location>
        <begin position="81"/>
        <end position="331"/>
    </location>
</feature>
<evidence type="ECO:0000313" key="11">
    <source>
        <dbReference type="Proteomes" id="UP001159042"/>
    </source>
</evidence>
<dbReference type="InterPro" id="IPR013128">
    <property type="entry name" value="Peptidase_C1A"/>
</dbReference>
<comment type="caution">
    <text evidence="10">The sequence shown here is derived from an EMBL/GenBank/DDBJ whole genome shotgun (WGS) entry which is preliminary data.</text>
</comment>
<reference evidence="10 11" key="1">
    <citation type="journal article" date="2023" name="Insect Mol. Biol.">
        <title>Genome sequencing provides insights into the evolution of gene families encoding plant cell wall-degrading enzymes in longhorned beetles.</title>
        <authorList>
            <person name="Shin N.R."/>
            <person name="Okamura Y."/>
            <person name="Kirsch R."/>
            <person name="Pauchet Y."/>
        </authorList>
    </citation>
    <scope>NUCLEOTIDE SEQUENCE [LARGE SCALE GENOMIC DNA]</scope>
    <source>
        <strain evidence="10">EAD_L_NR</strain>
    </source>
</reference>
<accession>A0AAV8VZI8</accession>
<comment type="similarity">
    <text evidence="1">Belongs to the peptidase C1 family.</text>
</comment>
<dbReference type="InterPro" id="IPR025661">
    <property type="entry name" value="Pept_asp_AS"/>
</dbReference>
<evidence type="ECO:0000256" key="3">
    <source>
        <dbReference type="ARBA" id="ARBA00022729"/>
    </source>
</evidence>
<dbReference type="GO" id="GO:0006508">
    <property type="term" value="P:proteolysis"/>
    <property type="evidence" value="ECO:0007669"/>
    <property type="project" value="UniProtKB-KW"/>
</dbReference>
<keyword evidence="7" id="KW-1015">Disulfide bond</keyword>
<dbReference type="GO" id="GO:0004197">
    <property type="term" value="F:cysteine-type endopeptidase activity"/>
    <property type="evidence" value="ECO:0007669"/>
    <property type="project" value="InterPro"/>
</dbReference>
<dbReference type="Pfam" id="PF08127">
    <property type="entry name" value="Propeptide_C1"/>
    <property type="match status" value="1"/>
</dbReference>
<dbReference type="SMART" id="SM00645">
    <property type="entry name" value="Pept_C1"/>
    <property type="match status" value="1"/>
</dbReference>
<name>A0AAV8VZI8_9CUCU</name>
<evidence type="ECO:0000256" key="4">
    <source>
        <dbReference type="ARBA" id="ARBA00022801"/>
    </source>
</evidence>
<evidence type="ECO:0000256" key="5">
    <source>
        <dbReference type="ARBA" id="ARBA00022807"/>
    </source>
</evidence>
<evidence type="ECO:0000256" key="2">
    <source>
        <dbReference type="ARBA" id="ARBA00022670"/>
    </source>
</evidence>
<dbReference type="InterPro" id="IPR000169">
    <property type="entry name" value="Pept_cys_AS"/>
</dbReference>
<evidence type="ECO:0000256" key="6">
    <source>
        <dbReference type="ARBA" id="ARBA00023145"/>
    </source>
</evidence>
<dbReference type="EMBL" id="JANEYG010000016">
    <property type="protein sequence ID" value="KAJ8919718.1"/>
    <property type="molecule type" value="Genomic_DNA"/>
</dbReference>
<dbReference type="InterPro" id="IPR012599">
    <property type="entry name" value="Propeptide_C1A"/>
</dbReference>
<dbReference type="InterPro" id="IPR038765">
    <property type="entry name" value="Papain-like_cys_pep_sf"/>
</dbReference>
<dbReference type="FunFam" id="3.90.70.10:FF:000031">
    <property type="entry name" value="Cathepsin B"/>
    <property type="match status" value="1"/>
</dbReference>
<evidence type="ECO:0000256" key="7">
    <source>
        <dbReference type="ARBA" id="ARBA00023157"/>
    </source>
</evidence>
<dbReference type="SUPFAM" id="SSF54001">
    <property type="entry name" value="Cysteine proteinases"/>
    <property type="match status" value="1"/>
</dbReference>
<dbReference type="CDD" id="cd02620">
    <property type="entry name" value="Peptidase_C1A_CathepsinB"/>
    <property type="match status" value="1"/>
</dbReference>
<dbReference type="InterPro" id="IPR025660">
    <property type="entry name" value="Pept_his_AS"/>
</dbReference>
<feature type="chain" id="PRO_5043642252" description="Peptidase C1A papain C-terminal domain-containing protein" evidence="8">
    <location>
        <begin position="16"/>
        <end position="343"/>
    </location>
</feature>
<dbReference type="AlphaFoldDB" id="A0AAV8VZI8"/>
<dbReference type="Pfam" id="PF00112">
    <property type="entry name" value="Peptidase_C1"/>
    <property type="match status" value="1"/>
</dbReference>
<dbReference type="PRINTS" id="PR00705">
    <property type="entry name" value="PAPAIN"/>
</dbReference>
<keyword evidence="3 8" id="KW-0732">Signal</keyword>
<evidence type="ECO:0000256" key="1">
    <source>
        <dbReference type="ARBA" id="ARBA00008455"/>
    </source>
</evidence>
<dbReference type="InterPro" id="IPR000668">
    <property type="entry name" value="Peptidase_C1A_C"/>
</dbReference>
<dbReference type="PROSITE" id="PS00139">
    <property type="entry name" value="THIOL_PROTEASE_CYS"/>
    <property type="match status" value="1"/>
</dbReference>
<protein>
    <recommendedName>
        <fullName evidence="9">Peptidase C1A papain C-terminal domain-containing protein</fullName>
    </recommendedName>
</protein>
<dbReference type="PROSITE" id="PS00640">
    <property type="entry name" value="THIOL_PROTEASE_ASN"/>
    <property type="match status" value="1"/>
</dbReference>
<keyword evidence="6" id="KW-0865">Zymogen</keyword>
<evidence type="ECO:0000256" key="8">
    <source>
        <dbReference type="SAM" id="SignalP"/>
    </source>
</evidence>
<dbReference type="Proteomes" id="UP001159042">
    <property type="component" value="Unassembled WGS sequence"/>
</dbReference>
<organism evidence="10 11">
    <name type="scientific">Exocentrus adspersus</name>
    <dbReference type="NCBI Taxonomy" id="1586481"/>
    <lineage>
        <taxon>Eukaryota</taxon>
        <taxon>Metazoa</taxon>
        <taxon>Ecdysozoa</taxon>
        <taxon>Arthropoda</taxon>
        <taxon>Hexapoda</taxon>
        <taxon>Insecta</taxon>
        <taxon>Pterygota</taxon>
        <taxon>Neoptera</taxon>
        <taxon>Endopterygota</taxon>
        <taxon>Coleoptera</taxon>
        <taxon>Polyphaga</taxon>
        <taxon>Cucujiformia</taxon>
        <taxon>Chrysomeloidea</taxon>
        <taxon>Cerambycidae</taxon>
        <taxon>Lamiinae</taxon>
        <taxon>Acanthocinini</taxon>
        <taxon>Exocentrus</taxon>
    </lineage>
</organism>
<evidence type="ECO:0000313" key="10">
    <source>
        <dbReference type="EMBL" id="KAJ8919718.1"/>
    </source>
</evidence>
<dbReference type="PROSITE" id="PS00639">
    <property type="entry name" value="THIOL_PROTEASE_HIS"/>
    <property type="match status" value="1"/>
</dbReference>
<dbReference type="PANTHER" id="PTHR12411">
    <property type="entry name" value="CYSTEINE PROTEASE FAMILY C1-RELATED"/>
    <property type="match status" value="1"/>
</dbReference>
<keyword evidence="11" id="KW-1185">Reference proteome</keyword>
<feature type="signal peptide" evidence="8">
    <location>
        <begin position="1"/>
        <end position="15"/>
    </location>
</feature>